<dbReference type="EMBL" id="JAAAML010000001">
    <property type="protein sequence ID" value="MCO6407737.1"/>
    <property type="molecule type" value="Genomic_DNA"/>
</dbReference>
<feature type="chain" id="PRO_5046624417" evidence="1">
    <location>
        <begin position="20"/>
        <end position="195"/>
    </location>
</feature>
<evidence type="ECO:0000313" key="3">
    <source>
        <dbReference type="Proteomes" id="UP001320715"/>
    </source>
</evidence>
<dbReference type="RefSeq" id="WP_152008258.1">
    <property type="nucleotide sequence ID" value="NZ_CP159480.1"/>
</dbReference>
<keyword evidence="1" id="KW-0732">Signal</keyword>
<sequence length="195" mass="20929">MKTKLFASAMLAAATIAFAPVTVQAEDAHVAPVKEFISQNVEAWLTDPVVVGAIKEQNAKTSGLDEAAIDKLDKEWRAQATASDKPFVNEVLARELSKFLMEKKDGSQGMITEMFVMDAKGLNVGQSDVTSDYWQGDEAKWQKTYGAGPGVVFVDGVEEDESTQALQSQASVTISDPETGEPIGAITVGINLDML</sequence>
<protein>
    <submittedName>
        <fullName evidence="2">Uncharacterized protein</fullName>
    </submittedName>
</protein>
<dbReference type="Proteomes" id="UP001320715">
    <property type="component" value="Unassembled WGS sequence"/>
</dbReference>
<evidence type="ECO:0000256" key="1">
    <source>
        <dbReference type="SAM" id="SignalP"/>
    </source>
</evidence>
<gene>
    <name evidence="2" type="ORF">GTW23_06065</name>
</gene>
<keyword evidence="3" id="KW-1185">Reference proteome</keyword>
<name>A0ABT1CNI8_9HYPH</name>
<evidence type="ECO:0000313" key="2">
    <source>
        <dbReference type="EMBL" id="MCO6407737.1"/>
    </source>
</evidence>
<organism evidence="2 3">
    <name type="scientific">Hoeflea alexandrii</name>
    <dbReference type="NCBI Taxonomy" id="288436"/>
    <lineage>
        <taxon>Bacteria</taxon>
        <taxon>Pseudomonadati</taxon>
        <taxon>Pseudomonadota</taxon>
        <taxon>Alphaproteobacteria</taxon>
        <taxon>Hyphomicrobiales</taxon>
        <taxon>Rhizobiaceae</taxon>
        <taxon>Hoeflea</taxon>
    </lineage>
</organism>
<comment type="caution">
    <text evidence="2">The sequence shown here is derived from an EMBL/GenBank/DDBJ whole genome shotgun (WGS) entry which is preliminary data.</text>
</comment>
<accession>A0ABT1CNI8</accession>
<reference evidence="2 3" key="1">
    <citation type="submission" date="2020-01" db="EMBL/GenBank/DDBJ databases">
        <title>Genomes of bacteria type strains.</title>
        <authorList>
            <person name="Chen J."/>
            <person name="Zhu S."/>
            <person name="Yang J."/>
        </authorList>
    </citation>
    <scope>NUCLEOTIDE SEQUENCE [LARGE SCALE GENOMIC DNA]</scope>
    <source>
        <strain evidence="2 3">DSM 16655</strain>
    </source>
</reference>
<proteinExistence type="predicted"/>
<feature type="signal peptide" evidence="1">
    <location>
        <begin position="1"/>
        <end position="19"/>
    </location>
</feature>